<proteinExistence type="predicted"/>
<dbReference type="GO" id="GO:0003677">
    <property type="term" value="F:DNA binding"/>
    <property type="evidence" value="ECO:0007669"/>
    <property type="project" value="InterPro"/>
</dbReference>
<dbReference type="AlphaFoldDB" id="A0A484RUF9"/>
<gene>
    <name evidence="1" type="ORF">BRI6_0445</name>
    <name evidence="2" type="ORF">IVO3_0501</name>
</gene>
<dbReference type="SUPFAM" id="SSF47413">
    <property type="entry name" value="lambda repressor-like DNA-binding domains"/>
    <property type="match status" value="1"/>
</dbReference>
<protein>
    <submittedName>
        <fullName evidence="1">Cro-like protein</fullName>
    </submittedName>
</protein>
<dbReference type="EMBL" id="CAADII010000014">
    <property type="protein sequence ID" value="VFR53906.1"/>
    <property type="molecule type" value="Genomic_DNA"/>
</dbReference>
<organism evidence="1">
    <name type="scientific">plant metagenome</name>
    <dbReference type="NCBI Taxonomy" id="1297885"/>
    <lineage>
        <taxon>unclassified sequences</taxon>
        <taxon>metagenomes</taxon>
        <taxon>organismal metagenomes</taxon>
    </lineage>
</organism>
<dbReference type="InterPro" id="IPR010982">
    <property type="entry name" value="Lambda_DNA-bd_dom_sf"/>
</dbReference>
<accession>A0A484RUF9</accession>
<dbReference type="EMBL" id="CAADIP010000053">
    <property type="protein sequence ID" value="VFR97188.1"/>
    <property type="molecule type" value="Genomic_DNA"/>
</dbReference>
<name>A0A484RUF9_9ZZZZ</name>
<evidence type="ECO:0000313" key="1">
    <source>
        <dbReference type="EMBL" id="VFR53906.1"/>
    </source>
</evidence>
<sequence length="110" mass="12155">MAASQPYSALRVRLSPAAQAESLALADKLEEEMGLANLRRALKRSQTEIGQILEVNQGSVAKIEKRGDMLVSSLRRYVEALGGELEMVACFGDRRVRIKRLADLVEPEQS</sequence>
<reference evidence="1" key="1">
    <citation type="submission" date="2019-03" db="EMBL/GenBank/DDBJ databases">
        <authorList>
            <person name="Danneels B."/>
        </authorList>
    </citation>
    <scope>NUCLEOTIDE SEQUENCE</scope>
</reference>
<evidence type="ECO:0000313" key="2">
    <source>
        <dbReference type="EMBL" id="VFR97188.1"/>
    </source>
</evidence>
<dbReference type="Gene3D" id="1.10.260.40">
    <property type="entry name" value="lambda repressor-like DNA-binding domains"/>
    <property type="match status" value="1"/>
</dbReference>